<protein>
    <recommendedName>
        <fullName evidence="2">YhfM-like domain-containing protein</fullName>
    </recommendedName>
</protein>
<evidence type="ECO:0000259" key="2">
    <source>
        <dbReference type="Pfam" id="PF26353"/>
    </source>
</evidence>
<sequence length="138" mass="15872">MNKREKWFLFLAIAVLVIGTVWYTYEKQIVSIRLEYADAALSGENGRVPFKEKTFTDTHDLDTFKHAMSKARKLSGDLDYAVLFWMYVTLRDGTQKKYVLNINEENEGDALLANVKSGKVFSIPKDEADPLRPIIYSE</sequence>
<name>A0A7X0STI3_9BACL</name>
<keyword evidence="4" id="KW-1185">Reference proteome</keyword>
<dbReference type="EMBL" id="JACJVO010000034">
    <property type="protein sequence ID" value="MBB6734610.1"/>
    <property type="molecule type" value="Genomic_DNA"/>
</dbReference>
<gene>
    <name evidence="3" type="ORF">H7C18_27155</name>
</gene>
<reference evidence="3 4" key="1">
    <citation type="submission" date="2020-08" db="EMBL/GenBank/DDBJ databases">
        <title>Cohnella phylogeny.</title>
        <authorList>
            <person name="Dunlap C."/>
        </authorList>
    </citation>
    <scope>NUCLEOTIDE SEQUENCE [LARGE SCALE GENOMIC DNA]</scope>
    <source>
        <strain evidence="3 4">CBP 2801</strain>
    </source>
</reference>
<keyword evidence="1" id="KW-1133">Transmembrane helix</keyword>
<keyword evidence="1" id="KW-0472">Membrane</keyword>
<evidence type="ECO:0000313" key="3">
    <source>
        <dbReference type="EMBL" id="MBB6734610.1"/>
    </source>
</evidence>
<keyword evidence="1" id="KW-0812">Transmembrane</keyword>
<accession>A0A7X0STI3</accession>
<evidence type="ECO:0000256" key="1">
    <source>
        <dbReference type="SAM" id="Phobius"/>
    </source>
</evidence>
<dbReference type="Pfam" id="PF26353">
    <property type="entry name" value="YhfM"/>
    <property type="match status" value="1"/>
</dbReference>
<feature type="transmembrane region" description="Helical" evidence="1">
    <location>
        <begin position="7"/>
        <end position="25"/>
    </location>
</feature>
<organism evidence="3 4">
    <name type="scientific">Cohnella zeiphila</name>
    <dbReference type="NCBI Taxonomy" id="2761120"/>
    <lineage>
        <taxon>Bacteria</taxon>
        <taxon>Bacillati</taxon>
        <taxon>Bacillota</taxon>
        <taxon>Bacilli</taxon>
        <taxon>Bacillales</taxon>
        <taxon>Paenibacillaceae</taxon>
        <taxon>Cohnella</taxon>
    </lineage>
</organism>
<dbReference type="Proteomes" id="UP000564644">
    <property type="component" value="Unassembled WGS sequence"/>
</dbReference>
<proteinExistence type="predicted"/>
<dbReference type="AlphaFoldDB" id="A0A7X0STI3"/>
<comment type="caution">
    <text evidence="3">The sequence shown here is derived from an EMBL/GenBank/DDBJ whole genome shotgun (WGS) entry which is preliminary data.</text>
</comment>
<dbReference type="RefSeq" id="WP_185132267.1">
    <property type="nucleotide sequence ID" value="NZ_JACJVO010000034.1"/>
</dbReference>
<dbReference type="InterPro" id="IPR058780">
    <property type="entry name" value="YhfM-like_dom"/>
</dbReference>
<feature type="domain" description="YhfM-like" evidence="2">
    <location>
        <begin position="52"/>
        <end position="136"/>
    </location>
</feature>
<evidence type="ECO:0000313" key="4">
    <source>
        <dbReference type="Proteomes" id="UP000564644"/>
    </source>
</evidence>